<dbReference type="OrthoDB" id="9049620at2759"/>
<evidence type="ECO:0000256" key="4">
    <source>
        <dbReference type="ARBA" id="ARBA00022771"/>
    </source>
</evidence>
<gene>
    <name evidence="13" type="ORF">LOTGIDRAFT_171133</name>
</gene>
<sequence>MARGLLPNLPGNINRPINPRYHHLPSTTPARDHQVSINMLDQPNLYTPNSPTGPPINIPRFDLQQQLASMHPMEERPRPPSPPDEGPGVTGADGQLDWRLLINRLQNCGIFIILLFLKLMYDHRLGLLIFLALGGTFYYVNQRLVSSIHQFLVKESGNKGNLVKLFGLIVYLAINISFVFYMFSGQALWKSLIFQTPNVADFDIWTLLWVVLINDYMIKFSTVILKCFITMLPNQLIKHKRRGKYYMFIEYVSQCYRQLVPIIPWMHFLSDDQHSGKWFASFEVILYLLFKVNIVWMSIRDLQKAFQRFRVHNVFGGKPSSEDIKQHGESCPIYFISVLIIGIWWYVVVSHHQKIKNSMVFGGKPSSEDIKQLCESGPIYFISILIVFGGKPSSEDIKQRGESCPICQDELKDPVILSCKHIFCEDCVSVWFDRERTCPMCRAQITDYNPQFQDGATAMHLQWY</sequence>
<evidence type="ECO:0000313" key="14">
    <source>
        <dbReference type="Proteomes" id="UP000030746"/>
    </source>
</evidence>
<organism evidence="13 14">
    <name type="scientific">Lottia gigantea</name>
    <name type="common">Giant owl limpet</name>
    <dbReference type="NCBI Taxonomy" id="225164"/>
    <lineage>
        <taxon>Eukaryota</taxon>
        <taxon>Metazoa</taxon>
        <taxon>Spiralia</taxon>
        <taxon>Lophotrochozoa</taxon>
        <taxon>Mollusca</taxon>
        <taxon>Gastropoda</taxon>
        <taxon>Patellogastropoda</taxon>
        <taxon>Lottioidea</taxon>
        <taxon>Lottiidae</taxon>
        <taxon>Lottia</taxon>
    </lineage>
</organism>
<dbReference type="GO" id="GO:1904294">
    <property type="term" value="P:positive regulation of ERAD pathway"/>
    <property type="evidence" value="ECO:0007669"/>
    <property type="project" value="InterPro"/>
</dbReference>
<dbReference type="Pfam" id="PF13920">
    <property type="entry name" value="zf-C3HC4_3"/>
    <property type="match status" value="1"/>
</dbReference>
<evidence type="ECO:0000256" key="5">
    <source>
        <dbReference type="ARBA" id="ARBA00022786"/>
    </source>
</evidence>
<dbReference type="PANTHER" id="PTHR15860">
    <property type="entry name" value="UNCHARACTERIZED RING FINGER-CONTAINING PROTEIN"/>
    <property type="match status" value="1"/>
</dbReference>
<keyword evidence="2 11" id="KW-0812">Transmembrane</keyword>
<dbReference type="KEGG" id="lgi:LOTGIDRAFT_171133"/>
<evidence type="ECO:0000256" key="9">
    <source>
        <dbReference type="PROSITE-ProRule" id="PRU00175"/>
    </source>
</evidence>
<keyword evidence="4 9" id="KW-0863">Zinc-finger</keyword>
<evidence type="ECO:0000256" key="10">
    <source>
        <dbReference type="SAM" id="MobiDB-lite"/>
    </source>
</evidence>
<evidence type="ECO:0000256" key="6">
    <source>
        <dbReference type="ARBA" id="ARBA00022833"/>
    </source>
</evidence>
<evidence type="ECO:0000256" key="8">
    <source>
        <dbReference type="ARBA" id="ARBA00023136"/>
    </source>
</evidence>
<dbReference type="InterPro" id="IPR017907">
    <property type="entry name" value="Znf_RING_CS"/>
</dbReference>
<evidence type="ECO:0000256" key="2">
    <source>
        <dbReference type="ARBA" id="ARBA00022692"/>
    </source>
</evidence>
<dbReference type="RefSeq" id="XP_009045222.1">
    <property type="nucleotide sequence ID" value="XM_009046974.1"/>
</dbReference>
<dbReference type="InterPro" id="IPR001841">
    <property type="entry name" value="Znf_RING"/>
</dbReference>
<evidence type="ECO:0000256" key="7">
    <source>
        <dbReference type="ARBA" id="ARBA00022989"/>
    </source>
</evidence>
<protein>
    <recommendedName>
        <fullName evidence="12">RING-type domain-containing protein</fullName>
    </recommendedName>
</protein>
<accession>V4BEC4</accession>
<feature type="transmembrane region" description="Helical" evidence="11">
    <location>
        <begin position="204"/>
        <end position="225"/>
    </location>
</feature>
<dbReference type="AlphaFoldDB" id="V4BEC4"/>
<dbReference type="PANTHER" id="PTHR15860:SF0">
    <property type="entry name" value="LP20373P"/>
    <property type="match status" value="1"/>
</dbReference>
<feature type="transmembrane region" description="Helical" evidence="11">
    <location>
        <begin position="245"/>
        <end position="266"/>
    </location>
</feature>
<dbReference type="SMART" id="SM00184">
    <property type="entry name" value="RING"/>
    <property type="match status" value="1"/>
</dbReference>
<keyword evidence="14" id="KW-1185">Reference proteome</keyword>
<keyword evidence="5" id="KW-0833">Ubl conjugation pathway</keyword>
<feature type="transmembrane region" description="Helical" evidence="11">
    <location>
        <begin position="162"/>
        <end position="184"/>
    </location>
</feature>
<evidence type="ECO:0000256" key="11">
    <source>
        <dbReference type="SAM" id="Phobius"/>
    </source>
</evidence>
<dbReference type="InterPro" id="IPR044235">
    <property type="entry name" value="RNFT1/2"/>
</dbReference>
<dbReference type="GO" id="GO:0061630">
    <property type="term" value="F:ubiquitin protein ligase activity"/>
    <property type="evidence" value="ECO:0007669"/>
    <property type="project" value="InterPro"/>
</dbReference>
<dbReference type="CTD" id="20241655"/>
<evidence type="ECO:0000313" key="13">
    <source>
        <dbReference type="EMBL" id="ESP04137.1"/>
    </source>
</evidence>
<dbReference type="PROSITE" id="PS50089">
    <property type="entry name" value="ZF_RING_2"/>
    <property type="match status" value="1"/>
</dbReference>
<feature type="region of interest" description="Disordered" evidence="10">
    <location>
        <begin position="1"/>
        <end position="29"/>
    </location>
</feature>
<dbReference type="PROSITE" id="PS00518">
    <property type="entry name" value="ZF_RING_1"/>
    <property type="match status" value="1"/>
</dbReference>
<name>V4BEC4_LOTGI</name>
<proteinExistence type="predicted"/>
<dbReference type="GO" id="GO:0016020">
    <property type="term" value="C:membrane"/>
    <property type="evidence" value="ECO:0007669"/>
    <property type="project" value="UniProtKB-SubCell"/>
</dbReference>
<comment type="subcellular location">
    <subcellularLocation>
        <location evidence="1">Membrane</location>
        <topology evidence="1">Multi-pass membrane protein</topology>
    </subcellularLocation>
</comment>
<reference evidence="13 14" key="1">
    <citation type="journal article" date="2013" name="Nature">
        <title>Insights into bilaterian evolution from three spiralian genomes.</title>
        <authorList>
            <person name="Simakov O."/>
            <person name="Marletaz F."/>
            <person name="Cho S.J."/>
            <person name="Edsinger-Gonzales E."/>
            <person name="Havlak P."/>
            <person name="Hellsten U."/>
            <person name="Kuo D.H."/>
            <person name="Larsson T."/>
            <person name="Lv J."/>
            <person name="Arendt D."/>
            <person name="Savage R."/>
            <person name="Osoegawa K."/>
            <person name="de Jong P."/>
            <person name="Grimwood J."/>
            <person name="Chapman J.A."/>
            <person name="Shapiro H."/>
            <person name="Aerts A."/>
            <person name="Otillar R.P."/>
            <person name="Terry A.Y."/>
            <person name="Boore J.L."/>
            <person name="Grigoriev I.V."/>
            <person name="Lindberg D.R."/>
            <person name="Seaver E.C."/>
            <person name="Weisblat D.A."/>
            <person name="Putnam N.H."/>
            <person name="Rokhsar D.S."/>
        </authorList>
    </citation>
    <scope>NUCLEOTIDE SEQUENCE [LARGE SCALE GENOMIC DNA]</scope>
</reference>
<evidence type="ECO:0000259" key="12">
    <source>
        <dbReference type="PROSITE" id="PS50089"/>
    </source>
</evidence>
<dbReference type="InterPro" id="IPR013083">
    <property type="entry name" value="Znf_RING/FYVE/PHD"/>
</dbReference>
<keyword evidence="8 11" id="KW-0472">Membrane</keyword>
<evidence type="ECO:0000256" key="3">
    <source>
        <dbReference type="ARBA" id="ARBA00022723"/>
    </source>
</evidence>
<dbReference type="OMA" id="HHRQPPH"/>
<dbReference type="HOGENOM" id="CLU_676673_0_0_1"/>
<keyword evidence="6" id="KW-0862">Zinc</keyword>
<evidence type="ECO:0000256" key="1">
    <source>
        <dbReference type="ARBA" id="ARBA00004141"/>
    </source>
</evidence>
<dbReference type="GO" id="GO:0008270">
    <property type="term" value="F:zinc ion binding"/>
    <property type="evidence" value="ECO:0007669"/>
    <property type="project" value="UniProtKB-KW"/>
</dbReference>
<dbReference type="Gene3D" id="3.30.40.10">
    <property type="entry name" value="Zinc/RING finger domain, C3HC4 (zinc finger)"/>
    <property type="match status" value="1"/>
</dbReference>
<feature type="domain" description="RING-type" evidence="12">
    <location>
        <begin position="404"/>
        <end position="442"/>
    </location>
</feature>
<feature type="transmembrane region" description="Helical" evidence="11">
    <location>
        <begin position="125"/>
        <end position="141"/>
    </location>
</feature>
<dbReference type="Proteomes" id="UP000030746">
    <property type="component" value="Unassembled WGS sequence"/>
</dbReference>
<feature type="transmembrane region" description="Helical" evidence="11">
    <location>
        <begin position="331"/>
        <end position="349"/>
    </location>
</feature>
<dbReference type="CDD" id="cd16532">
    <property type="entry name" value="RING-HC_RNFT1-like"/>
    <property type="match status" value="1"/>
</dbReference>
<keyword evidence="7 11" id="KW-1133">Transmembrane helix</keyword>
<feature type="region of interest" description="Disordered" evidence="10">
    <location>
        <begin position="70"/>
        <end position="90"/>
    </location>
</feature>
<dbReference type="GeneID" id="20241655"/>
<dbReference type="SUPFAM" id="SSF57850">
    <property type="entry name" value="RING/U-box"/>
    <property type="match status" value="1"/>
</dbReference>
<keyword evidence="3" id="KW-0479">Metal-binding</keyword>
<feature type="transmembrane region" description="Helical" evidence="11">
    <location>
        <begin position="278"/>
        <end position="299"/>
    </location>
</feature>
<dbReference type="EMBL" id="KB199882">
    <property type="protein sequence ID" value="ESP04137.1"/>
    <property type="molecule type" value="Genomic_DNA"/>
</dbReference>